<dbReference type="AlphaFoldDB" id="A0A1F6FIL7"/>
<evidence type="ECO:0000313" key="3">
    <source>
        <dbReference type="Proteomes" id="UP000177395"/>
    </source>
</evidence>
<gene>
    <name evidence="2" type="ORF">A2392_02805</name>
</gene>
<dbReference type="STRING" id="1798531.A2392_02805"/>
<keyword evidence="1" id="KW-0812">Transmembrane</keyword>
<evidence type="ECO:0000313" key="2">
    <source>
        <dbReference type="EMBL" id="OGG85705.1"/>
    </source>
</evidence>
<proteinExistence type="predicted"/>
<keyword evidence="1" id="KW-0472">Membrane</keyword>
<feature type="transmembrane region" description="Helical" evidence="1">
    <location>
        <begin position="57"/>
        <end position="77"/>
    </location>
</feature>
<sequence>MSLFTLLMVFLTKYLVPVLFAIGLIYFLYGVIEYFIIGSGGDEERAEHGRELFLKSIVWIVLALIAHLLVLLIGWVGTLSFNPDINTPNSGIAPHVQESILQVPNAPSRE</sequence>
<dbReference type="Proteomes" id="UP000177395">
    <property type="component" value="Unassembled WGS sequence"/>
</dbReference>
<comment type="caution">
    <text evidence="2">The sequence shown here is derived from an EMBL/GenBank/DDBJ whole genome shotgun (WGS) entry which is preliminary data.</text>
</comment>
<keyword evidence="1" id="KW-1133">Transmembrane helix</keyword>
<organism evidence="2 3">
    <name type="scientific">Candidatus Kaiserbacteria bacterium RIFOXYB1_FULL_46_14</name>
    <dbReference type="NCBI Taxonomy" id="1798531"/>
    <lineage>
        <taxon>Bacteria</taxon>
        <taxon>Candidatus Kaiseribacteriota</taxon>
    </lineage>
</organism>
<feature type="transmembrane region" description="Helical" evidence="1">
    <location>
        <begin position="14"/>
        <end position="36"/>
    </location>
</feature>
<evidence type="ECO:0000256" key="1">
    <source>
        <dbReference type="SAM" id="Phobius"/>
    </source>
</evidence>
<dbReference type="EMBL" id="MFMS01000005">
    <property type="protein sequence ID" value="OGG85705.1"/>
    <property type="molecule type" value="Genomic_DNA"/>
</dbReference>
<reference evidence="2 3" key="1">
    <citation type="journal article" date="2016" name="Nat. Commun.">
        <title>Thousands of microbial genomes shed light on interconnected biogeochemical processes in an aquifer system.</title>
        <authorList>
            <person name="Anantharaman K."/>
            <person name="Brown C.T."/>
            <person name="Hug L.A."/>
            <person name="Sharon I."/>
            <person name="Castelle C.J."/>
            <person name="Probst A.J."/>
            <person name="Thomas B.C."/>
            <person name="Singh A."/>
            <person name="Wilkins M.J."/>
            <person name="Karaoz U."/>
            <person name="Brodie E.L."/>
            <person name="Williams K.H."/>
            <person name="Hubbard S.S."/>
            <person name="Banfield J.F."/>
        </authorList>
    </citation>
    <scope>NUCLEOTIDE SEQUENCE [LARGE SCALE GENOMIC DNA]</scope>
</reference>
<name>A0A1F6FIL7_9BACT</name>
<accession>A0A1F6FIL7</accession>
<protein>
    <submittedName>
        <fullName evidence="2">Uncharacterized protein</fullName>
    </submittedName>
</protein>